<evidence type="ECO:0000313" key="3">
    <source>
        <dbReference type="EMBL" id="KAA3465395.1"/>
    </source>
</evidence>
<keyword evidence="2" id="KW-0472">Membrane</keyword>
<feature type="region of interest" description="Disordered" evidence="1">
    <location>
        <begin position="68"/>
        <end position="93"/>
    </location>
</feature>
<comment type="caution">
    <text evidence="3">The sequence shown here is derived from an EMBL/GenBank/DDBJ whole genome shotgun (WGS) entry which is preliminary data.</text>
</comment>
<organism evidence="3 4">
    <name type="scientific">Gossypium australe</name>
    <dbReference type="NCBI Taxonomy" id="47621"/>
    <lineage>
        <taxon>Eukaryota</taxon>
        <taxon>Viridiplantae</taxon>
        <taxon>Streptophyta</taxon>
        <taxon>Embryophyta</taxon>
        <taxon>Tracheophyta</taxon>
        <taxon>Spermatophyta</taxon>
        <taxon>Magnoliopsida</taxon>
        <taxon>eudicotyledons</taxon>
        <taxon>Gunneridae</taxon>
        <taxon>Pentapetalae</taxon>
        <taxon>rosids</taxon>
        <taxon>malvids</taxon>
        <taxon>Malvales</taxon>
        <taxon>Malvaceae</taxon>
        <taxon>Malvoideae</taxon>
        <taxon>Gossypium</taxon>
    </lineage>
</organism>
<gene>
    <name evidence="3" type="ORF">EPI10_000568</name>
</gene>
<keyword evidence="2" id="KW-0812">Transmembrane</keyword>
<protein>
    <submittedName>
        <fullName evidence="3">Putative sphingolipid transporter spinster-like protein 2 isoform X1</fullName>
    </submittedName>
</protein>
<dbReference type="AlphaFoldDB" id="A0A5B6V8D4"/>
<dbReference type="OrthoDB" id="6770063at2759"/>
<dbReference type="EMBL" id="SMMG02000007">
    <property type="protein sequence ID" value="KAA3465395.1"/>
    <property type="molecule type" value="Genomic_DNA"/>
</dbReference>
<proteinExistence type="predicted"/>
<reference evidence="3" key="1">
    <citation type="submission" date="2019-08" db="EMBL/GenBank/DDBJ databases">
        <authorList>
            <person name="Liu F."/>
        </authorList>
    </citation>
    <scope>NUCLEOTIDE SEQUENCE [LARGE SCALE GENOMIC DNA]</scope>
    <source>
        <strain evidence="3">PA1801</strain>
        <tissue evidence="3">Leaf</tissue>
    </source>
</reference>
<keyword evidence="2" id="KW-1133">Transmembrane helix</keyword>
<keyword evidence="4" id="KW-1185">Reference proteome</keyword>
<name>A0A5B6V8D4_9ROSI</name>
<evidence type="ECO:0000256" key="2">
    <source>
        <dbReference type="SAM" id="Phobius"/>
    </source>
</evidence>
<feature type="transmembrane region" description="Helical" evidence="2">
    <location>
        <begin position="35"/>
        <end position="54"/>
    </location>
</feature>
<evidence type="ECO:0000256" key="1">
    <source>
        <dbReference type="SAM" id="MobiDB-lite"/>
    </source>
</evidence>
<dbReference type="Proteomes" id="UP000325315">
    <property type="component" value="Unassembled WGS sequence"/>
</dbReference>
<evidence type="ECO:0000313" key="4">
    <source>
        <dbReference type="Proteomes" id="UP000325315"/>
    </source>
</evidence>
<sequence>MAISTVSIHIFGDVPSSPLVGVLQDAINNWRETSLILTSILFPAAGIWFIGIFLHSVDRFNEDTEGQVTGVDRSNATPLLEPRVTETSDSSAS</sequence>
<accession>A0A5B6V8D4</accession>